<keyword evidence="1" id="KW-0812">Transmembrane</keyword>
<accession>A0A1A2YJ64</accession>
<name>A0A1A2YJ64_9MYCO</name>
<dbReference type="Proteomes" id="UP000091846">
    <property type="component" value="Unassembled WGS sequence"/>
</dbReference>
<feature type="transmembrane region" description="Helical" evidence="1">
    <location>
        <begin position="207"/>
        <end position="225"/>
    </location>
</feature>
<comment type="caution">
    <text evidence="2">The sequence shown here is derived from an EMBL/GenBank/DDBJ whole genome shotgun (WGS) entry which is preliminary data.</text>
</comment>
<reference evidence="2 3" key="1">
    <citation type="submission" date="2016-06" db="EMBL/GenBank/DDBJ databases">
        <authorList>
            <person name="Kjaerup R.B."/>
            <person name="Dalgaard T.S."/>
            <person name="Juul-Madsen H.R."/>
        </authorList>
    </citation>
    <scope>NUCLEOTIDE SEQUENCE [LARGE SCALE GENOMIC DNA]</scope>
    <source>
        <strain evidence="2 3">E1334</strain>
    </source>
</reference>
<dbReference type="OrthoDB" id="668928at2"/>
<feature type="transmembrane region" description="Helical" evidence="1">
    <location>
        <begin position="142"/>
        <end position="169"/>
    </location>
</feature>
<feature type="transmembrane region" description="Helical" evidence="1">
    <location>
        <begin position="68"/>
        <end position="92"/>
    </location>
</feature>
<feature type="transmembrane region" description="Helical" evidence="1">
    <location>
        <begin position="104"/>
        <end position="130"/>
    </location>
</feature>
<evidence type="ECO:0000313" key="3">
    <source>
        <dbReference type="Proteomes" id="UP000091846"/>
    </source>
</evidence>
<evidence type="ECO:0000256" key="1">
    <source>
        <dbReference type="SAM" id="Phobius"/>
    </source>
</evidence>
<feature type="transmembrane region" description="Helical" evidence="1">
    <location>
        <begin position="23"/>
        <end position="48"/>
    </location>
</feature>
<evidence type="ECO:0008006" key="4">
    <source>
        <dbReference type="Google" id="ProtNLM"/>
    </source>
</evidence>
<feature type="transmembrane region" description="Helical" evidence="1">
    <location>
        <begin position="181"/>
        <end position="201"/>
    </location>
</feature>
<dbReference type="EMBL" id="LZKI01000150">
    <property type="protein sequence ID" value="OBI37508.1"/>
    <property type="molecule type" value="Genomic_DNA"/>
</dbReference>
<organism evidence="2 3">
    <name type="scientific">Mycobacterium colombiense</name>
    <dbReference type="NCBI Taxonomy" id="339268"/>
    <lineage>
        <taxon>Bacteria</taxon>
        <taxon>Bacillati</taxon>
        <taxon>Actinomycetota</taxon>
        <taxon>Actinomycetes</taxon>
        <taxon>Mycobacteriales</taxon>
        <taxon>Mycobacteriaceae</taxon>
        <taxon>Mycobacterium</taxon>
        <taxon>Mycobacterium avium complex (MAC)</taxon>
    </lineage>
</organism>
<evidence type="ECO:0000313" key="2">
    <source>
        <dbReference type="EMBL" id="OBI37508.1"/>
    </source>
</evidence>
<gene>
    <name evidence="2" type="ORF">A5708_06705</name>
</gene>
<proteinExistence type="predicted"/>
<sequence length="244" mass="24235">MSDSADGAARRDANRPRRGGSPLAALSLVCIGLLIGGITIGVAVGGVMPLPYGPPSAVVSYVRAQPTAVRIIAVATFASSVPLALYAAVAAARLRRLGAGAGSAAVALTGGALAAGALGLAGLLGWALSIRDVAANAAVVRALYLLVFLTGGPGHIVALGLLVGALAVPGDRLLPRPIARIGVATAGLAEATTAVLVWPALGVILPIARVLALTWLMVAGVALSLRRNELGRPGEPRRHEGGST</sequence>
<dbReference type="AlphaFoldDB" id="A0A1A2YJ64"/>
<keyword evidence="1" id="KW-1133">Transmembrane helix</keyword>
<protein>
    <recommendedName>
        <fullName evidence="4">DUF4386 domain-containing protein</fullName>
    </recommendedName>
</protein>
<keyword evidence="1" id="KW-0472">Membrane</keyword>